<evidence type="ECO:0000313" key="3">
    <source>
        <dbReference type="EMBL" id="CBK40664.1"/>
    </source>
</evidence>
<feature type="transmembrane region" description="Helical" evidence="2">
    <location>
        <begin position="49"/>
        <end position="75"/>
    </location>
</feature>
<evidence type="ECO:0000313" key="4">
    <source>
        <dbReference type="Proteomes" id="UP000001660"/>
    </source>
</evidence>
<keyword evidence="2" id="KW-0472">Membrane</keyword>
<dbReference type="Proteomes" id="UP000001660">
    <property type="component" value="Chromosome"/>
</dbReference>
<feature type="region of interest" description="Disordered" evidence="1">
    <location>
        <begin position="295"/>
        <end position="340"/>
    </location>
</feature>
<feature type="transmembrane region" description="Helical" evidence="2">
    <location>
        <begin position="172"/>
        <end position="191"/>
    </location>
</feature>
<feature type="transmembrane region" description="Helical" evidence="2">
    <location>
        <begin position="16"/>
        <end position="37"/>
    </location>
</feature>
<proteinExistence type="predicted"/>
<reference evidence="3 4" key="1">
    <citation type="journal article" date="2010" name="Proc. Natl. Acad. Sci. U.S.A.">
        <title>A Nitrospira metagenome illuminates the physiology and evolution of globally important nitrite-oxidizing bacteria.</title>
        <authorList>
            <person name="Lucker S."/>
            <person name="Wagner M."/>
            <person name="Maixner F."/>
            <person name="Pelletier E."/>
            <person name="Koch H."/>
            <person name="Vacherie B."/>
            <person name="Rattei T."/>
            <person name="Sinninghe Damste J."/>
            <person name="Spieck E."/>
            <person name="Le Paslier D."/>
            <person name="Daims H."/>
        </authorList>
    </citation>
    <scope>NUCLEOTIDE SEQUENCE [LARGE SCALE GENOMIC DNA]</scope>
</reference>
<dbReference type="STRING" id="330214.NIDE0900"/>
<keyword evidence="2" id="KW-1133">Transmembrane helix</keyword>
<evidence type="ECO:0000256" key="2">
    <source>
        <dbReference type="SAM" id="Phobius"/>
    </source>
</evidence>
<evidence type="ECO:0000256" key="1">
    <source>
        <dbReference type="SAM" id="MobiDB-lite"/>
    </source>
</evidence>
<feature type="transmembrane region" description="Helical" evidence="2">
    <location>
        <begin position="81"/>
        <end position="104"/>
    </location>
</feature>
<accession>D8PBQ5</accession>
<dbReference type="KEGG" id="nde:NIDE0900"/>
<sequence length="340" mass="36498">MTGRETMSSFKLGLSILWPACWTALPIKMAFAMLFMAMGTIHLETKLGITFLMLLMTPVSVFAFFVISLGVGFHFGEGTGLPLLFLVCIPVDIWSLGLVARTVFLERLRLEPPASLGVGLWVRFAVAGAIYLPFLWVVQGGATDLARSIVKSILDTDMLKHMPVAERIGLEFTAWGSASLVVLLALTYIGLSILGKLVEGRAANAQPAGDTYQELISRWDMIRVPADQSLMLTAFTAAGAVLSILFWAVLPVSTPHPHECCKPAAETVAPPFDAQKSLSKGEKAFKDAELKIAAIEQRSAEDEKDKQKGGKDKAGVKESSPKNEGKPAQPAAGKPAGSGK</sequence>
<feature type="compositionally biased region" description="Basic and acidic residues" evidence="1">
    <location>
        <begin position="298"/>
        <end position="325"/>
    </location>
</feature>
<dbReference type="AlphaFoldDB" id="D8PBQ5"/>
<name>D8PBQ5_9BACT</name>
<feature type="transmembrane region" description="Helical" evidence="2">
    <location>
        <begin position="116"/>
        <end position="138"/>
    </location>
</feature>
<feature type="compositionally biased region" description="Low complexity" evidence="1">
    <location>
        <begin position="326"/>
        <end position="340"/>
    </location>
</feature>
<protein>
    <submittedName>
        <fullName evidence="3">Uncharacterized protein</fullName>
    </submittedName>
</protein>
<dbReference type="HOGENOM" id="CLU_815561_0_0_0"/>
<dbReference type="EMBL" id="FP929003">
    <property type="protein sequence ID" value="CBK40664.1"/>
    <property type="molecule type" value="Genomic_DNA"/>
</dbReference>
<gene>
    <name evidence="3" type="ORF">NIDE0900</name>
</gene>
<feature type="transmembrane region" description="Helical" evidence="2">
    <location>
        <begin position="230"/>
        <end position="250"/>
    </location>
</feature>
<keyword evidence="2" id="KW-0812">Transmembrane</keyword>
<keyword evidence="4" id="KW-1185">Reference proteome</keyword>
<organism evidence="3 4">
    <name type="scientific">Nitrospira defluvii</name>
    <dbReference type="NCBI Taxonomy" id="330214"/>
    <lineage>
        <taxon>Bacteria</taxon>
        <taxon>Pseudomonadati</taxon>
        <taxon>Nitrospirota</taxon>
        <taxon>Nitrospiria</taxon>
        <taxon>Nitrospirales</taxon>
        <taxon>Nitrospiraceae</taxon>
        <taxon>Nitrospira</taxon>
    </lineage>
</organism>